<evidence type="ECO:0000313" key="1">
    <source>
        <dbReference type="EMBL" id="MFD1361466.1"/>
    </source>
</evidence>
<evidence type="ECO:0000313" key="2">
    <source>
        <dbReference type="Proteomes" id="UP001597178"/>
    </source>
</evidence>
<dbReference type="EMBL" id="JBHTNH010000014">
    <property type="protein sequence ID" value="MFD1361466.1"/>
    <property type="molecule type" value="Genomic_DNA"/>
</dbReference>
<gene>
    <name evidence="1" type="ORF">ACFQ4A_07340</name>
</gene>
<accession>A0ABW3ZT15</accession>
<dbReference type="Pfam" id="PF17279">
    <property type="entry name" value="DUF5344"/>
    <property type="match status" value="1"/>
</dbReference>
<sequence length="100" mass="11173">MAEEVGINMGEFRSNIATLRSSASSIESGIKTNRTFDKTTIKPFTKDLENVIKAIELLQKYQTLLDSDIDTLEQTGEKMKENDERLAQANPGIMGPQPIR</sequence>
<reference evidence="2" key="1">
    <citation type="journal article" date="2019" name="Int. J. Syst. Evol. Microbiol.">
        <title>The Global Catalogue of Microorganisms (GCM) 10K type strain sequencing project: providing services to taxonomists for standard genome sequencing and annotation.</title>
        <authorList>
            <consortium name="The Broad Institute Genomics Platform"/>
            <consortium name="The Broad Institute Genome Sequencing Center for Infectious Disease"/>
            <person name="Wu L."/>
            <person name="Ma J."/>
        </authorList>
    </citation>
    <scope>NUCLEOTIDE SEQUENCE [LARGE SCALE GENOMIC DNA]</scope>
    <source>
        <strain evidence="2">CCUG 54822</strain>
    </source>
</reference>
<dbReference type="InterPro" id="IPR021477">
    <property type="entry name" value="TVIIS_effector_SACOL2603_fam"/>
</dbReference>
<dbReference type="RefSeq" id="WP_382399057.1">
    <property type="nucleotide sequence ID" value="NZ_JBHTNH010000014.1"/>
</dbReference>
<comment type="caution">
    <text evidence="1">The sequence shown here is derived from an EMBL/GenBank/DDBJ whole genome shotgun (WGS) entry which is preliminary data.</text>
</comment>
<protein>
    <submittedName>
        <fullName evidence="1">TIGR04197 family type VII secretion effector</fullName>
    </submittedName>
</protein>
<dbReference type="Proteomes" id="UP001597178">
    <property type="component" value="Unassembled WGS sequence"/>
</dbReference>
<name>A0ABW3ZT15_9BACI</name>
<organism evidence="1 2">
    <name type="scientific">Lentibacillus salinarum</name>
    <dbReference type="NCBI Taxonomy" id="446820"/>
    <lineage>
        <taxon>Bacteria</taxon>
        <taxon>Bacillati</taxon>
        <taxon>Bacillota</taxon>
        <taxon>Bacilli</taxon>
        <taxon>Bacillales</taxon>
        <taxon>Bacillaceae</taxon>
        <taxon>Lentibacillus</taxon>
    </lineage>
</organism>
<keyword evidence="2" id="KW-1185">Reference proteome</keyword>
<dbReference type="InterPro" id="IPR046318">
    <property type="entry name" value="DUF5344"/>
</dbReference>
<proteinExistence type="predicted"/>
<dbReference type="NCBIfam" id="TIGR04197">
    <property type="entry name" value="T7SS_SACOL2603"/>
    <property type="match status" value="1"/>
</dbReference>